<organism evidence="1 2">
    <name type="scientific">Castor canadensis</name>
    <name type="common">American beaver</name>
    <dbReference type="NCBI Taxonomy" id="51338"/>
    <lineage>
        <taxon>Eukaryota</taxon>
        <taxon>Metazoa</taxon>
        <taxon>Chordata</taxon>
        <taxon>Craniata</taxon>
        <taxon>Vertebrata</taxon>
        <taxon>Euteleostomi</taxon>
        <taxon>Mammalia</taxon>
        <taxon>Eutheria</taxon>
        <taxon>Euarchontoglires</taxon>
        <taxon>Glires</taxon>
        <taxon>Rodentia</taxon>
        <taxon>Castorimorpha</taxon>
        <taxon>Castoridae</taxon>
        <taxon>Castor</taxon>
    </lineage>
</organism>
<keyword evidence="1" id="KW-1185">Reference proteome</keyword>
<reference evidence="2" key="1">
    <citation type="submission" date="2025-08" db="UniProtKB">
        <authorList>
            <consortium name="RefSeq"/>
        </authorList>
    </citation>
    <scope>IDENTIFICATION</scope>
</reference>
<proteinExistence type="predicted"/>
<accession>A0AC58LBS4</accession>
<sequence>MAPSVHMVLLLTFLLNLSETPVSAPAHRSSTSPQKLTKAGRGSLLVRS</sequence>
<dbReference type="RefSeq" id="XP_073914603.1">
    <property type="nucleotide sequence ID" value="XM_074058502.1"/>
</dbReference>
<protein>
    <submittedName>
        <fullName evidence="2">Galanin-like peptide</fullName>
    </submittedName>
</protein>
<evidence type="ECO:0000313" key="2">
    <source>
        <dbReference type="RefSeq" id="XP_073914603.1"/>
    </source>
</evidence>
<evidence type="ECO:0000313" key="1">
    <source>
        <dbReference type="Proteomes" id="UP001732720"/>
    </source>
</evidence>
<gene>
    <name evidence="2" type="primary">Galp</name>
</gene>
<name>A0AC58LBS4_CASCN</name>
<dbReference type="Proteomes" id="UP001732720">
    <property type="component" value="Chromosome 16"/>
</dbReference>